<dbReference type="Proteomes" id="UP000650485">
    <property type="component" value="Unassembled WGS sequence"/>
</dbReference>
<dbReference type="AlphaFoldDB" id="A0A923NGJ1"/>
<evidence type="ECO:0000313" key="2">
    <source>
        <dbReference type="Proteomes" id="UP000650485"/>
    </source>
</evidence>
<dbReference type="EMBL" id="JACSZT010000003">
    <property type="protein sequence ID" value="MBC6498358.1"/>
    <property type="molecule type" value="Genomic_DNA"/>
</dbReference>
<sequence>MKVVVTDLMASADNVNVVHSTAVHALDQVTVHNAVAQVHHVVNHVTLSSRTTTN</sequence>
<name>A0A923NGJ1_WEICO</name>
<comment type="caution">
    <text evidence="1">The sequence shown here is derived from an EMBL/GenBank/DDBJ whole genome shotgun (WGS) entry which is preliminary data.</text>
</comment>
<proteinExistence type="predicted"/>
<evidence type="ECO:0000313" key="1">
    <source>
        <dbReference type="EMBL" id="MBC6498358.1"/>
    </source>
</evidence>
<accession>A0A923NGJ1</accession>
<protein>
    <submittedName>
        <fullName evidence="1">Uncharacterized protein</fullName>
    </submittedName>
</protein>
<reference evidence="1" key="1">
    <citation type="submission" date="2020-08" db="EMBL/GenBank/DDBJ databases">
        <title>Complete genome sequence of Weissella confusa strain FS54 provides insights into metabolic potential.</title>
        <authorList>
            <person name="Fhoula I."/>
            <person name="Najjari A."/>
            <person name="Lekired A."/>
            <person name="Bessrour-Aouam N."/>
            <person name="Jaballah S."/>
            <person name="Klibi N."/>
            <person name="Ouzari H.-I."/>
        </authorList>
    </citation>
    <scope>NUCLEOTIDE SEQUENCE</scope>
    <source>
        <strain evidence="1">FS54</strain>
    </source>
</reference>
<gene>
    <name evidence="1" type="ORF">H7R52_04115</name>
</gene>
<organism evidence="1 2">
    <name type="scientific">Weissella confusa</name>
    <name type="common">Lactobacillus confusus</name>
    <dbReference type="NCBI Taxonomy" id="1583"/>
    <lineage>
        <taxon>Bacteria</taxon>
        <taxon>Bacillati</taxon>
        <taxon>Bacillota</taxon>
        <taxon>Bacilli</taxon>
        <taxon>Lactobacillales</taxon>
        <taxon>Lactobacillaceae</taxon>
        <taxon>Weissella</taxon>
    </lineage>
</organism>